<evidence type="ECO:0000259" key="1">
    <source>
        <dbReference type="Pfam" id="PF02789"/>
    </source>
</evidence>
<dbReference type="InterPro" id="IPR043472">
    <property type="entry name" value="Macro_dom-like"/>
</dbReference>
<dbReference type="AlphaFoldDB" id="A0A849SL61"/>
<dbReference type="GO" id="GO:0006508">
    <property type="term" value="P:proteolysis"/>
    <property type="evidence" value="ECO:0007669"/>
    <property type="project" value="InterPro"/>
</dbReference>
<comment type="caution">
    <text evidence="2">The sequence shown here is derived from an EMBL/GenBank/DDBJ whole genome shotgun (WGS) entry which is preliminary data.</text>
</comment>
<gene>
    <name evidence="2" type="ORF">HOP12_09920</name>
</gene>
<dbReference type="Gene3D" id="3.40.220.10">
    <property type="entry name" value="Leucine Aminopeptidase, subunit E, domain 1"/>
    <property type="match status" value="1"/>
</dbReference>
<sequence length="230" mass="23942">MKLEVRRGDLVAQRAGAWVVGVLEAGGPLGGAARAVDRATRGALAALLDSGDFTGRWLELALLHPGHPRTRRVIVVGLGSRAALTPHRVRLAMAAATRRARELGAGTVATVAHGASAGGLDPIVALTATVEGARLGHERLTAFKTEPGPKPLVRITIFERWKPISARQRRAVARGDAIASGTCLARDLANTPGDALPPDALARRARVARDLAGASVQVLGVPQMTRLGMG</sequence>
<dbReference type="EMBL" id="JABFRW010000125">
    <property type="protein sequence ID" value="NOT34473.1"/>
    <property type="molecule type" value="Genomic_DNA"/>
</dbReference>
<dbReference type="Proteomes" id="UP000580839">
    <property type="component" value="Unassembled WGS sequence"/>
</dbReference>
<feature type="non-terminal residue" evidence="2">
    <location>
        <position position="230"/>
    </location>
</feature>
<dbReference type="GO" id="GO:0070006">
    <property type="term" value="F:metalloaminopeptidase activity"/>
    <property type="evidence" value="ECO:0007669"/>
    <property type="project" value="InterPro"/>
</dbReference>
<feature type="domain" description="Peptidase M17 leucyl aminopeptidase N-terminal" evidence="1">
    <location>
        <begin position="19"/>
        <end position="146"/>
    </location>
</feature>
<dbReference type="Pfam" id="PF02789">
    <property type="entry name" value="Peptidase_M17_N"/>
    <property type="match status" value="1"/>
</dbReference>
<dbReference type="Gene3D" id="3.40.630.10">
    <property type="entry name" value="Zn peptidases"/>
    <property type="match status" value="1"/>
</dbReference>
<proteinExistence type="predicted"/>
<dbReference type="InterPro" id="IPR008283">
    <property type="entry name" value="Peptidase_M17_N"/>
</dbReference>
<evidence type="ECO:0000313" key="3">
    <source>
        <dbReference type="Proteomes" id="UP000580839"/>
    </source>
</evidence>
<organism evidence="2 3">
    <name type="scientific">Eiseniibacteriota bacterium</name>
    <dbReference type="NCBI Taxonomy" id="2212470"/>
    <lineage>
        <taxon>Bacteria</taxon>
        <taxon>Candidatus Eiseniibacteriota</taxon>
    </lineage>
</organism>
<protein>
    <recommendedName>
        <fullName evidence="1">Peptidase M17 leucyl aminopeptidase N-terminal domain-containing protein</fullName>
    </recommendedName>
</protein>
<name>A0A849SL61_UNCEI</name>
<evidence type="ECO:0000313" key="2">
    <source>
        <dbReference type="EMBL" id="NOT34473.1"/>
    </source>
</evidence>
<reference evidence="2 3" key="1">
    <citation type="submission" date="2020-04" db="EMBL/GenBank/DDBJ databases">
        <title>Metagenomic profiling of ammonia- and methane-oxidizing microorganisms in a Dutch drinking water treatment plant.</title>
        <authorList>
            <person name="Poghosyan L."/>
            <person name="Leucker S."/>
        </authorList>
    </citation>
    <scope>NUCLEOTIDE SEQUENCE [LARGE SCALE GENOMIC DNA]</scope>
    <source>
        <strain evidence="2">S-RSF-IL-03</strain>
    </source>
</reference>
<dbReference type="SUPFAM" id="SSF52949">
    <property type="entry name" value="Macro domain-like"/>
    <property type="match status" value="1"/>
</dbReference>
<accession>A0A849SL61</accession>